<feature type="compositionally biased region" description="Low complexity" evidence="1">
    <location>
        <begin position="289"/>
        <end position="305"/>
    </location>
</feature>
<proteinExistence type="predicted"/>
<feature type="region of interest" description="Disordered" evidence="1">
    <location>
        <begin position="286"/>
        <end position="313"/>
    </location>
</feature>
<dbReference type="Pfam" id="PF02120">
    <property type="entry name" value="Flg_hook"/>
    <property type="match status" value="1"/>
</dbReference>
<dbReference type="EMBL" id="MTBD01000027">
    <property type="protein sequence ID" value="PRP70177.1"/>
    <property type="molecule type" value="Genomic_DNA"/>
</dbReference>
<organism evidence="3 4">
    <name type="scientific">Chromobacterium amazonense</name>
    <dbReference type="NCBI Taxonomy" id="1382803"/>
    <lineage>
        <taxon>Bacteria</taxon>
        <taxon>Pseudomonadati</taxon>
        <taxon>Pseudomonadota</taxon>
        <taxon>Betaproteobacteria</taxon>
        <taxon>Neisseriales</taxon>
        <taxon>Chromobacteriaceae</taxon>
        <taxon>Chromobacterium</taxon>
    </lineage>
</organism>
<dbReference type="PANTHER" id="PTHR37533:SF2">
    <property type="entry name" value="FLAGELLAR HOOK-LENGTH CONTROL PROTEIN"/>
    <property type="match status" value="1"/>
</dbReference>
<dbReference type="CDD" id="cd17470">
    <property type="entry name" value="T3SS_Flik_C"/>
    <property type="match status" value="1"/>
</dbReference>
<accession>A0A2S9X3B4</accession>
<dbReference type="InterPro" id="IPR052563">
    <property type="entry name" value="FliK"/>
</dbReference>
<dbReference type="OrthoDB" id="8596319at2"/>
<evidence type="ECO:0000259" key="2">
    <source>
        <dbReference type="Pfam" id="PF02120"/>
    </source>
</evidence>
<feature type="region of interest" description="Disordered" evidence="1">
    <location>
        <begin position="7"/>
        <end position="29"/>
    </location>
</feature>
<evidence type="ECO:0000313" key="4">
    <source>
        <dbReference type="Proteomes" id="UP000239469"/>
    </source>
</evidence>
<dbReference type="InterPro" id="IPR038610">
    <property type="entry name" value="FliK-like_C_sf"/>
</dbReference>
<dbReference type="PANTHER" id="PTHR37533">
    <property type="entry name" value="FLAGELLAR HOOK-LENGTH CONTROL PROTEIN"/>
    <property type="match status" value="1"/>
</dbReference>
<evidence type="ECO:0000313" key="3">
    <source>
        <dbReference type="EMBL" id="PRP70177.1"/>
    </source>
</evidence>
<evidence type="ECO:0000256" key="1">
    <source>
        <dbReference type="SAM" id="MobiDB-lite"/>
    </source>
</evidence>
<reference evidence="3 4" key="1">
    <citation type="submission" date="2017-01" db="EMBL/GenBank/DDBJ databases">
        <title>New insights into the genetic diversity of Chromobacterium isolated from tropical freshwater lake.</title>
        <authorList>
            <person name="Santos A.B."/>
            <person name="Nascimento A.M."/>
            <person name="Da Silva P.C."/>
        </authorList>
    </citation>
    <scope>NUCLEOTIDE SEQUENCE [LARGE SCALE GENOMIC DNA]</scope>
    <source>
        <strain evidence="3 4">56AF</strain>
    </source>
</reference>
<dbReference type="RefSeq" id="WP_106077134.1">
    <property type="nucleotide sequence ID" value="NZ_MTBD01000027.1"/>
</dbReference>
<feature type="compositionally biased region" description="Low complexity" evidence="1">
    <location>
        <begin position="10"/>
        <end position="29"/>
    </location>
</feature>
<name>A0A2S9X3B4_9NEIS</name>
<sequence length="337" mass="34614">MTIIVTTPVANASGASGPGGSSAAAGGSAEGASGDLFASLLGLQMSVIGSLLPGLGDGGTGAGKPDDDKPNASPGDASAQAALAMPLLAALQLQQAPATPAQQPTQATTQDKAPVQDLLAQPPAANLPMQDLQAQQATPKVDPTLLLPVGKQGFNWQSSQQKLPDPDQTAAQFLPLQQLQQPQQSNQAQAAASANMPQLTLPQTLNDPNWGKALGEQVLSMVSLKMDKAQIQLNPPQMGPIEITLKMNGTDQAQVLFTAAVPATREALENNMHRLSSMLSSSGIQLTDSQVSSGNSGQQQQAFQQKRGRQDAGLPEVDGVDALASIKAARGILSIFA</sequence>
<gene>
    <name evidence="3" type="ORF">BUE93_13135</name>
</gene>
<protein>
    <recommendedName>
        <fullName evidence="2">Flagellar hook-length control protein-like C-terminal domain-containing protein</fullName>
    </recommendedName>
</protein>
<dbReference type="InterPro" id="IPR021136">
    <property type="entry name" value="Flagellar_hook_control-like_C"/>
</dbReference>
<dbReference type="AlphaFoldDB" id="A0A2S9X3B4"/>
<comment type="caution">
    <text evidence="3">The sequence shown here is derived from an EMBL/GenBank/DDBJ whole genome shotgun (WGS) entry which is preliminary data.</text>
</comment>
<feature type="region of interest" description="Disordered" evidence="1">
    <location>
        <begin position="58"/>
        <end position="78"/>
    </location>
</feature>
<dbReference type="Proteomes" id="UP000239469">
    <property type="component" value="Unassembled WGS sequence"/>
</dbReference>
<feature type="domain" description="Flagellar hook-length control protein-like C-terminal" evidence="2">
    <location>
        <begin position="216"/>
        <end position="300"/>
    </location>
</feature>
<dbReference type="Gene3D" id="3.30.750.140">
    <property type="match status" value="1"/>
</dbReference>